<dbReference type="PANTHER" id="PTHR22888">
    <property type="entry name" value="CYTOCHROME C OXIDASE, SUBUNIT II"/>
    <property type="match status" value="1"/>
</dbReference>
<evidence type="ECO:0000256" key="13">
    <source>
        <dbReference type="RuleBase" id="RU000457"/>
    </source>
</evidence>
<evidence type="ECO:0000256" key="14">
    <source>
        <dbReference type="SAM" id="Phobius"/>
    </source>
</evidence>
<dbReference type="SUPFAM" id="SSF49503">
    <property type="entry name" value="Cupredoxins"/>
    <property type="match status" value="1"/>
</dbReference>
<dbReference type="NCBIfam" id="TIGR02866">
    <property type="entry name" value="CoxB"/>
    <property type="match status" value="1"/>
</dbReference>
<evidence type="ECO:0000256" key="12">
    <source>
        <dbReference type="ARBA" id="ARBA00049512"/>
    </source>
</evidence>
<dbReference type="InterPro" id="IPR002429">
    <property type="entry name" value="CcO_II-like_C"/>
</dbReference>
<dbReference type="SUPFAM" id="SSF81464">
    <property type="entry name" value="Cytochrome c oxidase subunit II-like, transmembrane region"/>
    <property type="match status" value="1"/>
</dbReference>
<keyword evidence="13" id="KW-0999">Mitochondrion inner membrane</keyword>
<dbReference type="Gene3D" id="2.60.40.420">
    <property type="entry name" value="Cupredoxins - blue copper proteins"/>
    <property type="match status" value="1"/>
</dbReference>
<comment type="subcellular location">
    <subcellularLocation>
        <location evidence="1">Membrane</location>
        <topology evidence="1">Multi-pass membrane protein</topology>
    </subcellularLocation>
    <subcellularLocation>
        <location evidence="13">Mitochondrion inner membrane</location>
        <topology evidence="13">Multi-pass membrane protein</topology>
    </subcellularLocation>
</comment>
<comment type="similarity">
    <text evidence="2 13">Belongs to the cytochrome c oxidase subunit 2 family.</text>
</comment>
<evidence type="ECO:0000256" key="7">
    <source>
        <dbReference type="ARBA" id="ARBA00022967"/>
    </source>
</evidence>
<evidence type="ECO:0000256" key="9">
    <source>
        <dbReference type="ARBA" id="ARBA00022989"/>
    </source>
</evidence>
<dbReference type="InterPro" id="IPR045187">
    <property type="entry name" value="CcO_II"/>
</dbReference>
<feature type="domain" description="Cytochrome oxidase subunit II transmembrane region profile" evidence="16">
    <location>
        <begin position="16"/>
        <end position="118"/>
    </location>
</feature>
<evidence type="ECO:0000256" key="2">
    <source>
        <dbReference type="ARBA" id="ARBA00007866"/>
    </source>
</evidence>
<keyword evidence="7" id="KW-1278">Translocase</keyword>
<accession>A0ABP0TG14</accession>
<evidence type="ECO:0000313" key="17">
    <source>
        <dbReference type="EMBL" id="CAK9195734.1"/>
    </source>
</evidence>
<evidence type="ECO:0000256" key="3">
    <source>
        <dbReference type="ARBA" id="ARBA00022448"/>
    </source>
</evidence>
<dbReference type="Proteomes" id="UP001497512">
    <property type="component" value="Chromosome 11"/>
</dbReference>
<evidence type="ECO:0000256" key="6">
    <source>
        <dbReference type="ARBA" id="ARBA00022723"/>
    </source>
</evidence>
<dbReference type="PROSITE" id="PS50999">
    <property type="entry name" value="COX2_TM"/>
    <property type="match status" value="1"/>
</dbReference>
<evidence type="ECO:0000256" key="10">
    <source>
        <dbReference type="ARBA" id="ARBA00023008"/>
    </source>
</evidence>
<evidence type="ECO:0000259" key="15">
    <source>
        <dbReference type="PROSITE" id="PS50857"/>
    </source>
</evidence>
<keyword evidence="18" id="KW-1185">Reference proteome</keyword>
<evidence type="ECO:0000256" key="8">
    <source>
        <dbReference type="ARBA" id="ARBA00022982"/>
    </source>
</evidence>
<evidence type="ECO:0000313" key="18">
    <source>
        <dbReference type="Proteomes" id="UP001497512"/>
    </source>
</evidence>
<evidence type="ECO:0000256" key="1">
    <source>
        <dbReference type="ARBA" id="ARBA00004141"/>
    </source>
</evidence>
<feature type="domain" description="Cytochrome oxidase subunit II copper A binding" evidence="15">
    <location>
        <begin position="119"/>
        <end position="251"/>
    </location>
</feature>
<proteinExistence type="inferred from homology"/>
<dbReference type="InterPro" id="IPR001505">
    <property type="entry name" value="Copper_CuA"/>
</dbReference>
<keyword evidence="9 14" id="KW-1133">Transmembrane helix</keyword>
<evidence type="ECO:0000256" key="5">
    <source>
        <dbReference type="ARBA" id="ARBA00022692"/>
    </source>
</evidence>
<dbReference type="PANTHER" id="PTHR22888:SF9">
    <property type="entry name" value="CYTOCHROME C OXIDASE SUBUNIT 2"/>
    <property type="match status" value="1"/>
</dbReference>
<comment type="cofactor">
    <cofactor evidence="13">
        <name>Cu cation</name>
        <dbReference type="ChEBI" id="CHEBI:23378"/>
    </cofactor>
    <text evidence="13">Binds a copper A center.</text>
</comment>
<keyword evidence="11 13" id="KW-0472">Membrane</keyword>
<dbReference type="Gene3D" id="1.10.287.90">
    <property type="match status" value="1"/>
</dbReference>
<keyword evidence="13" id="KW-0496">Mitochondrion</keyword>
<evidence type="ECO:0000256" key="11">
    <source>
        <dbReference type="ARBA" id="ARBA00023136"/>
    </source>
</evidence>
<organism evidence="17 18">
    <name type="scientific">Sphagnum troendelagicum</name>
    <dbReference type="NCBI Taxonomy" id="128251"/>
    <lineage>
        <taxon>Eukaryota</taxon>
        <taxon>Viridiplantae</taxon>
        <taxon>Streptophyta</taxon>
        <taxon>Embryophyta</taxon>
        <taxon>Bryophyta</taxon>
        <taxon>Sphagnophytina</taxon>
        <taxon>Sphagnopsida</taxon>
        <taxon>Sphagnales</taxon>
        <taxon>Sphagnaceae</taxon>
        <taxon>Sphagnum</taxon>
    </lineage>
</organism>
<dbReference type="InterPro" id="IPR034210">
    <property type="entry name" value="CcO_II_C"/>
</dbReference>
<evidence type="ECO:0000259" key="16">
    <source>
        <dbReference type="PROSITE" id="PS50999"/>
    </source>
</evidence>
<dbReference type="EMBL" id="OZ019903">
    <property type="protein sequence ID" value="CAK9195734.1"/>
    <property type="molecule type" value="Genomic_DNA"/>
</dbReference>
<keyword evidence="6 13" id="KW-0479">Metal-binding</keyword>
<comment type="catalytic activity">
    <reaction evidence="12">
        <text>4 Fe(II)-[cytochrome c] + O2 + 8 H(+)(in) = 4 Fe(III)-[cytochrome c] + 2 H2O + 4 H(+)(out)</text>
        <dbReference type="Rhea" id="RHEA:11436"/>
        <dbReference type="Rhea" id="RHEA-COMP:10350"/>
        <dbReference type="Rhea" id="RHEA-COMP:14399"/>
        <dbReference type="ChEBI" id="CHEBI:15377"/>
        <dbReference type="ChEBI" id="CHEBI:15378"/>
        <dbReference type="ChEBI" id="CHEBI:15379"/>
        <dbReference type="ChEBI" id="CHEBI:29033"/>
        <dbReference type="ChEBI" id="CHEBI:29034"/>
        <dbReference type="EC" id="7.1.1.9"/>
    </reaction>
    <physiologicalReaction direction="left-to-right" evidence="12">
        <dbReference type="Rhea" id="RHEA:11437"/>
    </physiologicalReaction>
</comment>
<keyword evidence="5 13" id="KW-0812">Transmembrane</keyword>
<dbReference type="PRINTS" id="PR01166">
    <property type="entry name" value="CYCOXIDASEII"/>
</dbReference>
<evidence type="ECO:0000256" key="4">
    <source>
        <dbReference type="ARBA" id="ARBA00022660"/>
    </source>
</evidence>
<dbReference type="InterPro" id="IPR008972">
    <property type="entry name" value="Cupredoxin"/>
</dbReference>
<dbReference type="PROSITE" id="PS00078">
    <property type="entry name" value="COX2"/>
    <property type="match status" value="1"/>
</dbReference>
<dbReference type="Pfam" id="PF02790">
    <property type="entry name" value="COX2_TM"/>
    <property type="match status" value="1"/>
</dbReference>
<feature type="transmembrane region" description="Helical" evidence="14">
    <location>
        <begin position="90"/>
        <end position="112"/>
    </location>
</feature>
<dbReference type="Pfam" id="PF00116">
    <property type="entry name" value="COX2"/>
    <property type="match status" value="1"/>
</dbReference>
<keyword evidence="8 13" id="KW-0249">Electron transport</keyword>
<comment type="function">
    <text evidence="13">Component of the cytochrome c oxidase, the last enzyme in the mitochondrial electron transport chain which drives oxidative phosphorylation. The respiratory chain contains 3 multisubunit complexes succinate dehydrogenase (complex II, CII), ubiquinol-cytochrome c oxidoreductase (cytochrome b-c1 complex, complex III, CIII) and cytochrome c oxidase (complex IV, CIV), that cooperate to transfer electrons derived from NADH and succinate to molecular oxygen, creating an electrochemical gradient over the inner membrane that drives transmembrane transport and the ATP synthase. Cytochrome c oxidase is the component of the respiratory chain that catalyzes the reduction of oxygen to water. Electrons originating from reduced cytochrome c in the intermembrane space (IMS) are transferred via the dinuclear copper A center (CU(A)) of subunit 2 and heme A of subunit 1 to the active site in subunit 1, a binuclear center (BNC) formed by heme A3 and copper B (CU(B)). The BNC reduces molecular oxygen to 2 water molecules using 4 electrons from cytochrome c in the IMS and 4 protons from the mitochondrial matrix.</text>
</comment>
<gene>
    <name evidence="17" type="ORF">CSSPTR1EN2_LOCUS3121</name>
</gene>
<keyword evidence="4 13" id="KW-0679">Respiratory chain</keyword>
<sequence length="315" mass="36093">MILKNIWLFPIAYCDAAEPWQLGFQDAATPMMQGIIEHQALTPILHHDIYIFLIIILIFVLWMLVRALWHFHYKRNPIPERIVHGTTIEIIWTIFPSIILMFIAIPSFALLYSMDKVVDPTITIKAIGHQWYWNYNSSDEQSLTFDSYMIPEDDLELGQLRLLEVDNRVVIPARTHLRMIITSADVLHSWAVPSLGVKCDAVPGRLNQTSIFIKREGVYYGQCSEICGTNHAFMRAPEYIGRLLSLLWLSRTFSNRANLGASYPKSYRSNIMARAVGKSWGSMGLPSLGLPSKAEDMVRITSLKRRARLKLDRTS</sequence>
<protein>
    <recommendedName>
        <fullName evidence="13">Cytochrome c oxidase subunit 2</fullName>
    </recommendedName>
</protein>
<dbReference type="InterPro" id="IPR014222">
    <property type="entry name" value="Cyt_c_oxidase_su2"/>
</dbReference>
<dbReference type="InterPro" id="IPR011759">
    <property type="entry name" value="Cyt_c_oxidase_su2_TM_dom"/>
</dbReference>
<dbReference type="PROSITE" id="PS50857">
    <property type="entry name" value="COX2_CUA"/>
    <property type="match status" value="1"/>
</dbReference>
<keyword evidence="3 13" id="KW-0813">Transport</keyword>
<dbReference type="InterPro" id="IPR036257">
    <property type="entry name" value="Cyt_c_oxidase_su2_TM_sf"/>
</dbReference>
<reference evidence="17" key="1">
    <citation type="submission" date="2024-02" db="EMBL/GenBank/DDBJ databases">
        <authorList>
            <consortium name="ELIXIR-Norway"/>
            <consortium name="Elixir Norway"/>
        </authorList>
    </citation>
    <scope>NUCLEOTIDE SEQUENCE</scope>
</reference>
<dbReference type="CDD" id="cd13912">
    <property type="entry name" value="CcO_II_C"/>
    <property type="match status" value="1"/>
</dbReference>
<name>A0ABP0TG14_9BRYO</name>
<feature type="transmembrane region" description="Helical" evidence="14">
    <location>
        <begin position="49"/>
        <end position="69"/>
    </location>
</feature>
<keyword evidence="10 13" id="KW-0186">Copper</keyword>